<evidence type="ECO:0000313" key="3">
    <source>
        <dbReference type="Proteomes" id="UP001174136"/>
    </source>
</evidence>
<feature type="region of interest" description="Disordered" evidence="1">
    <location>
        <begin position="37"/>
        <end position="114"/>
    </location>
</feature>
<proteinExistence type="predicted"/>
<evidence type="ECO:0000313" key="2">
    <source>
        <dbReference type="EMBL" id="KAK0134960.1"/>
    </source>
</evidence>
<organism evidence="2 3">
    <name type="scientific">Merluccius polli</name>
    <name type="common">Benguela hake</name>
    <name type="synonym">Merluccius cadenati</name>
    <dbReference type="NCBI Taxonomy" id="89951"/>
    <lineage>
        <taxon>Eukaryota</taxon>
        <taxon>Metazoa</taxon>
        <taxon>Chordata</taxon>
        <taxon>Craniata</taxon>
        <taxon>Vertebrata</taxon>
        <taxon>Euteleostomi</taxon>
        <taxon>Actinopterygii</taxon>
        <taxon>Neopterygii</taxon>
        <taxon>Teleostei</taxon>
        <taxon>Neoteleostei</taxon>
        <taxon>Acanthomorphata</taxon>
        <taxon>Zeiogadaria</taxon>
        <taxon>Gadariae</taxon>
        <taxon>Gadiformes</taxon>
        <taxon>Gadoidei</taxon>
        <taxon>Merlucciidae</taxon>
        <taxon>Merluccius</taxon>
    </lineage>
</organism>
<dbReference type="EMBL" id="JAOPHQ010005513">
    <property type="protein sequence ID" value="KAK0134960.1"/>
    <property type="molecule type" value="Genomic_DNA"/>
</dbReference>
<accession>A0AA47NRQ9</accession>
<dbReference type="AlphaFoldDB" id="A0AA47NRQ9"/>
<gene>
    <name evidence="2" type="ORF">N1851_029229</name>
</gene>
<protein>
    <submittedName>
        <fullName evidence="2">Uncharacterized protein</fullName>
    </submittedName>
</protein>
<evidence type="ECO:0000256" key="1">
    <source>
        <dbReference type="SAM" id="MobiDB-lite"/>
    </source>
</evidence>
<sequence>MYRSLQGRYREHILAHNRSEELLSELVPSKDISLSQEAWAKREGKKATKSKYFSDPHTAPAPKKKRSAQKDGETPLPRKGSVSDKLKGKNKGKSSLPKQGSVPDKSALKAPESEGLMPFGHVKQLKLLWLLLNMLSTITSSGIENSKL</sequence>
<keyword evidence="3" id="KW-1185">Reference proteome</keyword>
<name>A0AA47NRQ9_MERPO</name>
<dbReference type="Proteomes" id="UP001174136">
    <property type="component" value="Unassembled WGS sequence"/>
</dbReference>
<comment type="caution">
    <text evidence="2">The sequence shown here is derived from an EMBL/GenBank/DDBJ whole genome shotgun (WGS) entry which is preliminary data.</text>
</comment>
<reference evidence="2" key="1">
    <citation type="journal article" date="2023" name="Front. Mar. Sci.">
        <title>A new Merluccius polli reference genome to investigate the effects of global change in West African waters.</title>
        <authorList>
            <person name="Mateo J.L."/>
            <person name="Blanco-Fernandez C."/>
            <person name="Garcia-Vazquez E."/>
            <person name="Machado-Schiaffino G."/>
        </authorList>
    </citation>
    <scope>NUCLEOTIDE SEQUENCE</scope>
    <source>
        <strain evidence="2">C29</strain>
        <tissue evidence="2">Fin</tissue>
    </source>
</reference>